<evidence type="ECO:0000256" key="4">
    <source>
        <dbReference type="ARBA" id="ARBA00022519"/>
    </source>
</evidence>
<evidence type="ECO:0000256" key="8">
    <source>
        <dbReference type="ARBA" id="ARBA00038436"/>
    </source>
</evidence>
<evidence type="ECO:0000313" key="11">
    <source>
        <dbReference type="EMBL" id="MDG6895715.1"/>
    </source>
</evidence>
<dbReference type="InterPro" id="IPR055348">
    <property type="entry name" value="DctQ"/>
</dbReference>
<dbReference type="PANTHER" id="PTHR35011">
    <property type="entry name" value="2,3-DIKETO-L-GULONATE TRAP TRANSPORTER SMALL PERMEASE PROTEIN YIAM"/>
    <property type="match status" value="1"/>
</dbReference>
<evidence type="ECO:0000256" key="6">
    <source>
        <dbReference type="ARBA" id="ARBA00022989"/>
    </source>
</evidence>
<keyword evidence="5 9" id="KW-0812">Transmembrane</keyword>
<evidence type="ECO:0000256" key="1">
    <source>
        <dbReference type="ARBA" id="ARBA00004429"/>
    </source>
</evidence>
<keyword evidence="12" id="KW-1185">Reference proteome</keyword>
<dbReference type="Proteomes" id="UP001155500">
    <property type="component" value="Unassembled WGS sequence"/>
</dbReference>
<organism evidence="11 12">
    <name type="scientific">Volucribacter amazonae</name>
    <dbReference type="NCBI Taxonomy" id="256731"/>
    <lineage>
        <taxon>Bacteria</taxon>
        <taxon>Pseudomonadati</taxon>
        <taxon>Pseudomonadota</taxon>
        <taxon>Gammaproteobacteria</taxon>
        <taxon>Pasteurellales</taxon>
        <taxon>Pasteurellaceae</taxon>
        <taxon>Volucribacter</taxon>
    </lineage>
</organism>
<keyword evidence="4 9" id="KW-0997">Cell inner membrane</keyword>
<comment type="subcellular location">
    <subcellularLocation>
        <location evidence="1 9">Cell inner membrane</location>
        <topology evidence="1 9">Multi-pass membrane protein</topology>
    </subcellularLocation>
</comment>
<dbReference type="RefSeq" id="WP_279573087.1">
    <property type="nucleotide sequence ID" value="NZ_LWID01000001.1"/>
</dbReference>
<keyword evidence="3" id="KW-1003">Cell membrane</keyword>
<keyword evidence="7 9" id="KW-0472">Membrane</keyword>
<reference evidence="11" key="1">
    <citation type="submission" date="2016-03" db="EMBL/GenBank/DDBJ databases">
        <title>Co-evolution between Pasteurellaceae and their hosts.</title>
        <authorList>
            <person name="Hansen M.J."/>
            <person name="Bojesen A.M."/>
            <person name="Planet P."/>
        </authorList>
    </citation>
    <scope>NUCLEOTIDE SEQUENCE</scope>
    <source>
        <strain evidence="11">146/S8/89</strain>
    </source>
</reference>
<evidence type="ECO:0000256" key="5">
    <source>
        <dbReference type="ARBA" id="ARBA00022692"/>
    </source>
</evidence>
<dbReference type="InterPro" id="IPR007387">
    <property type="entry name" value="TRAP_DctQ"/>
</dbReference>
<dbReference type="GO" id="GO:0005886">
    <property type="term" value="C:plasma membrane"/>
    <property type="evidence" value="ECO:0007669"/>
    <property type="project" value="UniProtKB-SubCell"/>
</dbReference>
<comment type="function">
    <text evidence="9">Part of the tripartite ATP-independent periplasmic (TRAP) transport system.</text>
</comment>
<feature type="transmembrane region" description="Helical" evidence="9">
    <location>
        <begin position="135"/>
        <end position="153"/>
    </location>
</feature>
<dbReference type="GO" id="GO:0022857">
    <property type="term" value="F:transmembrane transporter activity"/>
    <property type="evidence" value="ECO:0007669"/>
    <property type="project" value="UniProtKB-UniRule"/>
</dbReference>
<comment type="similarity">
    <text evidence="8 9">Belongs to the TRAP transporter small permease family.</text>
</comment>
<dbReference type="PANTHER" id="PTHR35011:SF2">
    <property type="entry name" value="2,3-DIKETO-L-GULONATE TRAP TRANSPORTER SMALL PERMEASE PROTEIN YIAM"/>
    <property type="match status" value="1"/>
</dbReference>
<accession>A0A9X4PAS1</accession>
<feature type="transmembrane region" description="Helical" evidence="9">
    <location>
        <begin position="54"/>
        <end position="71"/>
    </location>
</feature>
<evidence type="ECO:0000259" key="10">
    <source>
        <dbReference type="Pfam" id="PF04290"/>
    </source>
</evidence>
<proteinExistence type="inferred from homology"/>
<dbReference type="GO" id="GO:0015740">
    <property type="term" value="P:C4-dicarboxylate transport"/>
    <property type="evidence" value="ECO:0007669"/>
    <property type="project" value="TreeGrafter"/>
</dbReference>
<comment type="caution">
    <text evidence="11">The sequence shown here is derived from an EMBL/GenBank/DDBJ whole genome shotgun (WGS) entry which is preliminary data.</text>
</comment>
<evidence type="ECO:0000256" key="3">
    <source>
        <dbReference type="ARBA" id="ARBA00022475"/>
    </source>
</evidence>
<gene>
    <name evidence="11" type="ORF">A6A20_08780</name>
</gene>
<comment type="subunit">
    <text evidence="9">The complex comprises the extracytoplasmic solute receptor protein and the two transmembrane proteins.</text>
</comment>
<feature type="transmembrane region" description="Helical" evidence="9">
    <location>
        <begin position="92"/>
        <end position="115"/>
    </location>
</feature>
<feature type="domain" description="Tripartite ATP-independent periplasmic transporters DctQ component" evidence="10">
    <location>
        <begin position="30"/>
        <end position="160"/>
    </location>
</feature>
<dbReference type="EMBL" id="LWID01000001">
    <property type="protein sequence ID" value="MDG6895715.1"/>
    <property type="molecule type" value="Genomic_DNA"/>
</dbReference>
<dbReference type="AlphaFoldDB" id="A0A9X4PAS1"/>
<evidence type="ECO:0000256" key="7">
    <source>
        <dbReference type="ARBA" id="ARBA00023136"/>
    </source>
</evidence>
<dbReference type="Pfam" id="PF04290">
    <property type="entry name" value="DctQ"/>
    <property type="match status" value="1"/>
</dbReference>
<protein>
    <recommendedName>
        <fullName evidence="9">TRAP transporter small permease protein</fullName>
    </recommendedName>
</protein>
<feature type="transmembrane region" description="Helical" evidence="9">
    <location>
        <begin position="21"/>
        <end position="39"/>
    </location>
</feature>
<evidence type="ECO:0000256" key="9">
    <source>
        <dbReference type="RuleBase" id="RU369079"/>
    </source>
</evidence>
<name>A0A9X4PAS1_9PAST</name>
<keyword evidence="2 9" id="KW-0813">Transport</keyword>
<evidence type="ECO:0000256" key="2">
    <source>
        <dbReference type="ARBA" id="ARBA00022448"/>
    </source>
</evidence>
<evidence type="ECO:0000313" key="12">
    <source>
        <dbReference type="Proteomes" id="UP001155500"/>
    </source>
</evidence>
<keyword evidence="6 9" id="KW-1133">Transmembrane helix</keyword>
<sequence>MSSSSNLLATIKLWVDKFMQWLCIAIVGLMCVLVTYQVVTRYVFNAPSAVSEVLARYLFIWLILFGGAYVFGCREHLSIAYVKQKLSAKGQIFADMISELAILLFTLSIMLFGGYHIAMRQMWQMDSALQLPMGVIYSAIPLAGIIILFYALYNQIQLVKKWKTLG</sequence>